<dbReference type="SMART" id="SM00248">
    <property type="entry name" value="ANK"/>
    <property type="match status" value="1"/>
</dbReference>
<dbReference type="Gene3D" id="1.25.40.20">
    <property type="entry name" value="Ankyrin repeat-containing domain"/>
    <property type="match status" value="1"/>
</dbReference>
<feature type="compositionally biased region" description="Basic and acidic residues" evidence="4">
    <location>
        <begin position="201"/>
        <end position="210"/>
    </location>
</feature>
<dbReference type="PROSITE" id="PS50088">
    <property type="entry name" value="ANK_REPEAT"/>
    <property type="match status" value="1"/>
</dbReference>
<evidence type="ECO:0000256" key="3">
    <source>
        <dbReference type="PROSITE-ProRule" id="PRU00023"/>
    </source>
</evidence>
<dbReference type="SUPFAM" id="SSF48403">
    <property type="entry name" value="Ankyrin repeat"/>
    <property type="match status" value="1"/>
</dbReference>
<name>A0AAN0IQ11_AMPQE</name>
<dbReference type="PANTHER" id="PTHR24189">
    <property type="entry name" value="MYOTROPHIN"/>
    <property type="match status" value="1"/>
</dbReference>
<keyword evidence="6" id="KW-1185">Reference proteome</keyword>
<feature type="region of interest" description="Disordered" evidence="4">
    <location>
        <begin position="181"/>
        <end position="297"/>
    </location>
</feature>
<accession>A0AAN0IQ11</accession>
<dbReference type="Pfam" id="PF12796">
    <property type="entry name" value="Ank_2"/>
    <property type="match status" value="1"/>
</dbReference>
<dbReference type="PROSITE" id="PS50297">
    <property type="entry name" value="ANK_REP_REGION"/>
    <property type="match status" value="1"/>
</dbReference>
<feature type="repeat" description="ANK" evidence="3">
    <location>
        <begin position="445"/>
        <end position="477"/>
    </location>
</feature>
<evidence type="ECO:0000313" key="6">
    <source>
        <dbReference type="Proteomes" id="UP000007879"/>
    </source>
</evidence>
<reference evidence="6" key="1">
    <citation type="journal article" date="2010" name="Nature">
        <title>The Amphimedon queenslandica genome and the evolution of animal complexity.</title>
        <authorList>
            <person name="Srivastava M."/>
            <person name="Simakov O."/>
            <person name="Chapman J."/>
            <person name="Fahey B."/>
            <person name="Gauthier M.E."/>
            <person name="Mitros T."/>
            <person name="Richards G.S."/>
            <person name="Conaco C."/>
            <person name="Dacre M."/>
            <person name="Hellsten U."/>
            <person name="Larroux C."/>
            <person name="Putnam N.H."/>
            <person name="Stanke M."/>
            <person name="Adamska M."/>
            <person name="Darling A."/>
            <person name="Degnan S.M."/>
            <person name="Oakley T.H."/>
            <person name="Plachetzki D.C."/>
            <person name="Zhai Y."/>
            <person name="Adamski M."/>
            <person name="Calcino A."/>
            <person name="Cummins S.F."/>
            <person name="Goodstein D.M."/>
            <person name="Harris C."/>
            <person name="Jackson D.J."/>
            <person name="Leys S.P."/>
            <person name="Shu S."/>
            <person name="Woodcroft B.J."/>
            <person name="Vervoort M."/>
            <person name="Kosik K.S."/>
            <person name="Manning G."/>
            <person name="Degnan B.M."/>
            <person name="Rokhsar D.S."/>
        </authorList>
    </citation>
    <scope>NUCLEOTIDE SEQUENCE [LARGE SCALE GENOMIC DNA]</scope>
</reference>
<dbReference type="EnsemblMetazoa" id="XM_011407578.1">
    <property type="protein sequence ID" value="XP_011405880.1"/>
    <property type="gene ID" value="LOC105313836"/>
</dbReference>
<dbReference type="InterPro" id="IPR050745">
    <property type="entry name" value="Multifunctional_regulatory"/>
</dbReference>
<protein>
    <submittedName>
        <fullName evidence="5">Uncharacterized protein</fullName>
    </submittedName>
</protein>
<feature type="compositionally biased region" description="Acidic residues" evidence="4">
    <location>
        <begin position="211"/>
        <end position="223"/>
    </location>
</feature>
<keyword evidence="2 3" id="KW-0040">ANK repeat</keyword>
<feature type="compositionally biased region" description="Polar residues" evidence="4">
    <location>
        <begin position="224"/>
        <end position="236"/>
    </location>
</feature>
<feature type="compositionally biased region" description="Polar residues" evidence="4">
    <location>
        <begin position="285"/>
        <end position="297"/>
    </location>
</feature>
<dbReference type="AlphaFoldDB" id="A0AAN0IQ11"/>
<dbReference type="Proteomes" id="UP000007879">
    <property type="component" value="Unassembled WGS sequence"/>
</dbReference>
<evidence type="ECO:0000256" key="1">
    <source>
        <dbReference type="ARBA" id="ARBA00022737"/>
    </source>
</evidence>
<evidence type="ECO:0000313" key="5">
    <source>
        <dbReference type="EnsemblMetazoa" id="XP_011405880.1"/>
    </source>
</evidence>
<reference evidence="5" key="2">
    <citation type="submission" date="2024-06" db="UniProtKB">
        <authorList>
            <consortium name="EnsemblMetazoa"/>
        </authorList>
    </citation>
    <scope>IDENTIFICATION</scope>
</reference>
<dbReference type="KEGG" id="aqu:105313836"/>
<dbReference type="GeneID" id="105313836"/>
<sequence>MVYHGAIKETLPYFTNLGYVCEEHDNPADFLLDVINQCEGQTSATADLLAIESEMVPIDLSDSYMYLKSREYGDTRRECDRIIEGLEKNERGVKFSGLRGKYATNFFWQLLDDEGVHDDDGEEMTESELLEYQLFLKKLQSSSSGRVVTVATAPSDRCSSYLKHNHSKVGVESVIAMTTSTSSLNEELRPSLSSGSLTGASEKEPIRMEDIGIEECNNEEDLSITDSGVNGYQSKPQSSLRRNESRSSRRNRFQSTEKNNERSRFKRNGSGPNRNESQPERSEEYQTTANLSSVSNELTLVGVGISEEKEEEEGEDFPQAMERDSSKNINNEVHVLHEMERGEEEQEEEDRVEGAPEIPLLRVKSTTSLYVPDYEYLTLVRGREPLLHMLLIALTVQLLLDHLVLCMGSHNQLKLKSVLPSGGVQLACADLLIRKGANIDQQAIDGSTALHSASVVGSVSFIQLLLMNGANPNAIDNDSGLPLHWATITLGHCITFC</sequence>
<evidence type="ECO:0000256" key="4">
    <source>
        <dbReference type="SAM" id="MobiDB-lite"/>
    </source>
</evidence>
<proteinExistence type="predicted"/>
<dbReference type="InterPro" id="IPR036770">
    <property type="entry name" value="Ankyrin_rpt-contain_sf"/>
</dbReference>
<feature type="compositionally biased region" description="Polar residues" evidence="4">
    <location>
        <begin position="181"/>
        <end position="199"/>
    </location>
</feature>
<organism evidence="5 6">
    <name type="scientific">Amphimedon queenslandica</name>
    <name type="common">Sponge</name>
    <dbReference type="NCBI Taxonomy" id="400682"/>
    <lineage>
        <taxon>Eukaryota</taxon>
        <taxon>Metazoa</taxon>
        <taxon>Porifera</taxon>
        <taxon>Demospongiae</taxon>
        <taxon>Heteroscleromorpha</taxon>
        <taxon>Haplosclerida</taxon>
        <taxon>Niphatidae</taxon>
        <taxon>Amphimedon</taxon>
    </lineage>
</organism>
<evidence type="ECO:0000256" key="2">
    <source>
        <dbReference type="ARBA" id="ARBA00023043"/>
    </source>
</evidence>
<dbReference type="InterPro" id="IPR002110">
    <property type="entry name" value="Ankyrin_rpt"/>
</dbReference>
<dbReference type="RefSeq" id="XP_011405880.1">
    <property type="nucleotide sequence ID" value="XM_011407578.1"/>
</dbReference>
<keyword evidence="1" id="KW-0677">Repeat</keyword>